<reference evidence="2" key="1">
    <citation type="submission" date="2023-03" db="EMBL/GenBank/DDBJ databases">
        <title>Chromosome-scale reference genome and RAD-based genetic map of yellow starthistle (Centaurea solstitialis) reveal putative structural variation and QTLs associated with invader traits.</title>
        <authorList>
            <person name="Reatini B."/>
            <person name="Cang F.A."/>
            <person name="Jiang Q."/>
            <person name="Mckibben M.T.W."/>
            <person name="Barker M.S."/>
            <person name="Rieseberg L.H."/>
            <person name="Dlugosch K.M."/>
        </authorList>
    </citation>
    <scope>NUCLEOTIDE SEQUENCE</scope>
    <source>
        <strain evidence="2">CAN-66</strain>
        <tissue evidence="2">Leaf</tissue>
    </source>
</reference>
<dbReference type="InterPro" id="IPR004158">
    <property type="entry name" value="DUF247_pln"/>
</dbReference>
<protein>
    <submittedName>
        <fullName evidence="2">Uncharacterized protein</fullName>
    </submittedName>
</protein>
<proteinExistence type="predicted"/>
<organism evidence="2 3">
    <name type="scientific">Centaurea solstitialis</name>
    <name type="common">yellow star-thistle</name>
    <dbReference type="NCBI Taxonomy" id="347529"/>
    <lineage>
        <taxon>Eukaryota</taxon>
        <taxon>Viridiplantae</taxon>
        <taxon>Streptophyta</taxon>
        <taxon>Embryophyta</taxon>
        <taxon>Tracheophyta</taxon>
        <taxon>Spermatophyta</taxon>
        <taxon>Magnoliopsida</taxon>
        <taxon>eudicotyledons</taxon>
        <taxon>Gunneridae</taxon>
        <taxon>Pentapetalae</taxon>
        <taxon>asterids</taxon>
        <taxon>campanulids</taxon>
        <taxon>Asterales</taxon>
        <taxon>Asteraceae</taxon>
        <taxon>Carduoideae</taxon>
        <taxon>Cardueae</taxon>
        <taxon>Centaureinae</taxon>
        <taxon>Centaurea</taxon>
    </lineage>
</organism>
<dbReference type="Pfam" id="PF03140">
    <property type="entry name" value="DUF247"/>
    <property type="match status" value="1"/>
</dbReference>
<keyword evidence="1" id="KW-0472">Membrane</keyword>
<dbReference type="PANTHER" id="PTHR31170">
    <property type="entry name" value="BNAC04G53230D PROTEIN"/>
    <property type="match status" value="1"/>
</dbReference>
<name>A0AA38T2D2_9ASTR</name>
<keyword evidence="3" id="KW-1185">Reference proteome</keyword>
<evidence type="ECO:0000256" key="1">
    <source>
        <dbReference type="SAM" id="Phobius"/>
    </source>
</evidence>
<accession>A0AA38T2D2</accession>
<sequence length="234" mass="27136">MSSLENKPSFSLTTPHHDHILDRLQKSFHPTANIESHPTRPSTPTHNHSALELYKAGVKFKPNKNRNWPLAIDFHSSCLESFFWCCRNRTLRIPVMSIDDNSETFLRNVIAYEQCTPNVPNYVTSYVCAIDYLVNTPEDLSRLIESKIVTNDLGSNEEATKMINKLAKEVVFCEFYYKDQWENLDGYYNRCWPNNIAWLKRNYFNSPWNAIALFAGIIVFALTIIETIYSVKAK</sequence>
<dbReference type="EMBL" id="JARYMX010000005">
    <property type="protein sequence ID" value="KAJ9549138.1"/>
    <property type="molecule type" value="Genomic_DNA"/>
</dbReference>
<keyword evidence="1" id="KW-0812">Transmembrane</keyword>
<evidence type="ECO:0000313" key="3">
    <source>
        <dbReference type="Proteomes" id="UP001172457"/>
    </source>
</evidence>
<comment type="caution">
    <text evidence="2">The sequence shown here is derived from an EMBL/GenBank/DDBJ whole genome shotgun (WGS) entry which is preliminary data.</text>
</comment>
<dbReference type="Proteomes" id="UP001172457">
    <property type="component" value="Chromosome 5"/>
</dbReference>
<keyword evidence="1" id="KW-1133">Transmembrane helix</keyword>
<feature type="transmembrane region" description="Helical" evidence="1">
    <location>
        <begin position="208"/>
        <end position="229"/>
    </location>
</feature>
<dbReference type="AlphaFoldDB" id="A0AA38T2D2"/>
<evidence type="ECO:0000313" key="2">
    <source>
        <dbReference type="EMBL" id="KAJ9549138.1"/>
    </source>
</evidence>
<dbReference type="PANTHER" id="PTHR31170:SF25">
    <property type="entry name" value="BNAA09G04570D PROTEIN"/>
    <property type="match status" value="1"/>
</dbReference>
<gene>
    <name evidence="2" type="ORF">OSB04_021681</name>
</gene>